<comment type="cofactor">
    <cofactor evidence="1">
        <name>Zn(2+)</name>
        <dbReference type="ChEBI" id="CHEBI:29105"/>
    </cofactor>
</comment>
<evidence type="ECO:0000256" key="1">
    <source>
        <dbReference type="ARBA" id="ARBA00001947"/>
    </source>
</evidence>
<comment type="similarity">
    <text evidence="5">Belongs to the creatininase superfamily.</text>
</comment>
<dbReference type="Pfam" id="PF02633">
    <property type="entry name" value="Creatininase"/>
    <property type="match status" value="1"/>
</dbReference>
<evidence type="ECO:0000256" key="4">
    <source>
        <dbReference type="ARBA" id="ARBA00022833"/>
    </source>
</evidence>
<dbReference type="PANTHER" id="PTHR35005">
    <property type="entry name" value="3-DEHYDRO-SCYLLO-INOSOSE HYDROLASE"/>
    <property type="match status" value="1"/>
</dbReference>
<gene>
    <name evidence="6" type="ORF">FBZ82_11159</name>
</gene>
<dbReference type="GO" id="GO:0046872">
    <property type="term" value="F:metal ion binding"/>
    <property type="evidence" value="ECO:0007669"/>
    <property type="project" value="UniProtKB-KW"/>
</dbReference>
<evidence type="ECO:0000313" key="6">
    <source>
        <dbReference type="EMBL" id="TWA63944.1"/>
    </source>
</evidence>
<name>A0A560AU84_AZOBR</name>
<comment type="caution">
    <text evidence="6">The sequence shown here is derived from an EMBL/GenBank/DDBJ whole genome shotgun (WGS) entry which is preliminary data.</text>
</comment>
<dbReference type="GO" id="GO:0016811">
    <property type="term" value="F:hydrolase activity, acting on carbon-nitrogen (but not peptide) bonds, in linear amides"/>
    <property type="evidence" value="ECO:0007669"/>
    <property type="project" value="TreeGrafter"/>
</dbReference>
<sequence>MTQRHGTGQTVGVETDKRRLAELTAEEARTVFARRPVVLLPLGSHEDQGPHAPMGDHLAAGAIADRVAARATARGVETYVAPTLPFGGGNFFATTVGGIALSQTTMRAVLEDIIASLVDQGIDRLIVLNGHGGNVEPVNDVTRTLYRRRKVLVPSLYLWRIGYALLPEILDPETAKRASGHGADPLTSVYWHLFPDLVRPDLVPEPVAPGRVLDLPMAGFGTVFFEGAEVSVPVAVDEISPNAVLHGDARLSSPETGAALVDRLVERVTRFTVHFAERVP</sequence>
<evidence type="ECO:0000313" key="7">
    <source>
        <dbReference type="Proteomes" id="UP000316083"/>
    </source>
</evidence>
<keyword evidence="3 6" id="KW-0378">Hydrolase</keyword>
<evidence type="ECO:0000256" key="5">
    <source>
        <dbReference type="ARBA" id="ARBA00024029"/>
    </source>
</evidence>
<dbReference type="PANTHER" id="PTHR35005:SF1">
    <property type="entry name" value="2-AMINO-5-FORMYLAMINO-6-RIBOSYLAMINOPYRIMIDIN-4(3H)-ONE 5'-MONOPHOSPHATE DEFORMYLASE"/>
    <property type="match status" value="1"/>
</dbReference>
<dbReference type="AlphaFoldDB" id="A0A560AU84"/>
<proteinExistence type="inferred from homology"/>
<reference evidence="6 7" key="1">
    <citation type="submission" date="2019-06" db="EMBL/GenBank/DDBJ databases">
        <title>Genomic Encyclopedia of Type Strains, Phase IV (KMG-V): Genome sequencing to study the core and pangenomes of soil and plant-associated prokaryotes.</title>
        <authorList>
            <person name="Whitman W."/>
        </authorList>
    </citation>
    <scope>NUCLEOTIDE SEQUENCE [LARGE SCALE GENOMIC DNA]</scope>
    <source>
        <strain evidence="6 7">BR 11796</strain>
    </source>
</reference>
<keyword evidence="4" id="KW-0862">Zinc</keyword>
<evidence type="ECO:0000256" key="3">
    <source>
        <dbReference type="ARBA" id="ARBA00022801"/>
    </source>
</evidence>
<dbReference type="GO" id="GO:0009231">
    <property type="term" value="P:riboflavin biosynthetic process"/>
    <property type="evidence" value="ECO:0007669"/>
    <property type="project" value="TreeGrafter"/>
</dbReference>
<protein>
    <submittedName>
        <fullName evidence="6">Creatinine amidohydrolase</fullName>
    </submittedName>
</protein>
<organism evidence="6 7">
    <name type="scientific">Azospirillum brasilense</name>
    <dbReference type="NCBI Taxonomy" id="192"/>
    <lineage>
        <taxon>Bacteria</taxon>
        <taxon>Pseudomonadati</taxon>
        <taxon>Pseudomonadota</taxon>
        <taxon>Alphaproteobacteria</taxon>
        <taxon>Rhodospirillales</taxon>
        <taxon>Azospirillaceae</taxon>
        <taxon>Azospirillum</taxon>
    </lineage>
</organism>
<dbReference type="SUPFAM" id="SSF102215">
    <property type="entry name" value="Creatininase"/>
    <property type="match status" value="1"/>
</dbReference>
<accession>A0A560AU84</accession>
<dbReference type="Proteomes" id="UP000316083">
    <property type="component" value="Unassembled WGS sequence"/>
</dbReference>
<dbReference type="Gene3D" id="3.40.50.10310">
    <property type="entry name" value="Creatininase"/>
    <property type="match status" value="1"/>
</dbReference>
<keyword evidence="2" id="KW-0479">Metal-binding</keyword>
<dbReference type="InterPro" id="IPR003785">
    <property type="entry name" value="Creatininase/forma_Hydrolase"/>
</dbReference>
<dbReference type="EMBL" id="VITF01000011">
    <property type="protein sequence ID" value="TWA63944.1"/>
    <property type="molecule type" value="Genomic_DNA"/>
</dbReference>
<dbReference type="RefSeq" id="WP_145678573.1">
    <property type="nucleotide sequence ID" value="NZ_VITF01000011.1"/>
</dbReference>
<dbReference type="InterPro" id="IPR024087">
    <property type="entry name" value="Creatininase-like_sf"/>
</dbReference>
<evidence type="ECO:0000256" key="2">
    <source>
        <dbReference type="ARBA" id="ARBA00022723"/>
    </source>
</evidence>